<dbReference type="PANTHER" id="PTHR47967">
    <property type="entry name" value="OS07G0603500 PROTEIN-RELATED"/>
    <property type="match status" value="1"/>
</dbReference>
<dbReference type="InterPro" id="IPR034161">
    <property type="entry name" value="Pepsin-like_plant"/>
</dbReference>
<reference evidence="10" key="1">
    <citation type="submission" date="2025-08" db="UniProtKB">
        <authorList>
            <consortium name="RefSeq"/>
        </authorList>
    </citation>
    <scope>IDENTIFICATION</scope>
</reference>
<dbReference type="GO" id="GO:0005576">
    <property type="term" value="C:extracellular region"/>
    <property type="evidence" value="ECO:0007669"/>
    <property type="project" value="TreeGrafter"/>
</dbReference>
<dbReference type="FunCoup" id="A0A6I9T4J5">
    <property type="interactions" value="162"/>
</dbReference>
<evidence type="ECO:0000313" key="10">
    <source>
        <dbReference type="RefSeq" id="XP_011077917.1"/>
    </source>
</evidence>
<dbReference type="OrthoDB" id="2747330at2759"/>
<dbReference type="GeneID" id="105161801"/>
<evidence type="ECO:0000256" key="3">
    <source>
        <dbReference type="ARBA" id="ARBA00022750"/>
    </source>
</evidence>
<evidence type="ECO:0000256" key="1">
    <source>
        <dbReference type="ARBA" id="ARBA00007447"/>
    </source>
</evidence>
<dbReference type="InParanoid" id="A0A6I9T4J5"/>
<protein>
    <submittedName>
        <fullName evidence="10">Probable aspartyl protease At4g16563</fullName>
    </submittedName>
</protein>
<evidence type="ECO:0000256" key="7">
    <source>
        <dbReference type="SAM" id="SignalP"/>
    </source>
</evidence>
<dbReference type="Proteomes" id="UP000504604">
    <property type="component" value="Linkage group LG5"/>
</dbReference>
<dbReference type="PRINTS" id="PR00792">
    <property type="entry name" value="PEPSIN"/>
</dbReference>
<dbReference type="InterPro" id="IPR001461">
    <property type="entry name" value="Aspartic_peptidase_A1"/>
</dbReference>
<dbReference type="PANTHER" id="PTHR47967:SF36">
    <property type="entry name" value="PEPTIDASE A1 DOMAIN-CONTAINING PROTEIN"/>
    <property type="match status" value="1"/>
</dbReference>
<evidence type="ECO:0000259" key="8">
    <source>
        <dbReference type="PROSITE" id="PS51767"/>
    </source>
</evidence>
<dbReference type="AlphaFoldDB" id="A0A6I9T4J5"/>
<feature type="active site" evidence="6">
    <location>
        <position position="327"/>
    </location>
</feature>
<evidence type="ECO:0000256" key="4">
    <source>
        <dbReference type="ARBA" id="ARBA00022801"/>
    </source>
</evidence>
<dbReference type="InterPro" id="IPR033121">
    <property type="entry name" value="PEPTIDASE_A1"/>
</dbReference>
<feature type="active site" evidence="6">
    <location>
        <position position="99"/>
    </location>
</feature>
<dbReference type="InterPro" id="IPR032799">
    <property type="entry name" value="TAXi_C"/>
</dbReference>
<dbReference type="RefSeq" id="XP_011077917.1">
    <property type="nucleotide sequence ID" value="XM_011079615.2"/>
</dbReference>
<dbReference type="InterPro" id="IPR032861">
    <property type="entry name" value="TAXi_N"/>
</dbReference>
<dbReference type="Pfam" id="PF14541">
    <property type="entry name" value="TAXi_C"/>
    <property type="match status" value="1"/>
</dbReference>
<dbReference type="PROSITE" id="PS51767">
    <property type="entry name" value="PEPTIDASE_A1"/>
    <property type="match status" value="1"/>
</dbReference>
<feature type="domain" description="Peptidase A1" evidence="8">
    <location>
        <begin position="81"/>
        <end position="461"/>
    </location>
</feature>
<name>A0A6I9T4J5_SESIN</name>
<dbReference type="SUPFAM" id="SSF50630">
    <property type="entry name" value="Acid proteases"/>
    <property type="match status" value="1"/>
</dbReference>
<evidence type="ECO:0000313" key="9">
    <source>
        <dbReference type="Proteomes" id="UP000504604"/>
    </source>
</evidence>
<organism evidence="9 10">
    <name type="scientific">Sesamum indicum</name>
    <name type="common">Oriental sesame</name>
    <name type="synonym">Sesamum orientale</name>
    <dbReference type="NCBI Taxonomy" id="4182"/>
    <lineage>
        <taxon>Eukaryota</taxon>
        <taxon>Viridiplantae</taxon>
        <taxon>Streptophyta</taxon>
        <taxon>Embryophyta</taxon>
        <taxon>Tracheophyta</taxon>
        <taxon>Spermatophyta</taxon>
        <taxon>Magnoliopsida</taxon>
        <taxon>eudicotyledons</taxon>
        <taxon>Gunneridae</taxon>
        <taxon>Pentapetalae</taxon>
        <taxon>asterids</taxon>
        <taxon>lamiids</taxon>
        <taxon>Lamiales</taxon>
        <taxon>Pedaliaceae</taxon>
        <taxon>Sesamum</taxon>
    </lineage>
</organism>
<dbReference type="GO" id="GO:0006508">
    <property type="term" value="P:proteolysis"/>
    <property type="evidence" value="ECO:0007669"/>
    <property type="project" value="UniProtKB-KW"/>
</dbReference>
<gene>
    <name evidence="10" type="primary">LOC105161801</name>
</gene>
<keyword evidence="5" id="KW-0325">Glycoprotein</keyword>
<proteinExistence type="inferred from homology"/>
<feature type="chain" id="PRO_5026657910" evidence="7">
    <location>
        <begin position="22"/>
        <end position="468"/>
    </location>
</feature>
<keyword evidence="9" id="KW-1185">Reference proteome</keyword>
<evidence type="ECO:0000256" key="6">
    <source>
        <dbReference type="PIRSR" id="PIRSR601461-1"/>
    </source>
</evidence>
<accession>A0A6I9T4J5</accession>
<sequence length="468" mass="50240">MPSSSLISPFSLLFLLSLSSAHTVITLSTSPSPAAPPLSNPWQKLNHLATASATRAHHLKHPQANTSAVKAPIFPHGYGGYSISLSFGTPPQTLSFLMDTGSSLVWFPCTDSFSCSSCNFIGVDPANITTFLPRLSSSTKIVGCKDSKCRWLSPNVQCDGCRKNSTGCNESCPPFKATYGSGSTSGLLISETLIFPKKSVENFIVGCSIFASTEPSGIAGFGRGPDSLPAQMGLKIFSYCLVSHEFDDEPVHSNLVLETASGADASTEGARMNYTPFSKNPTTPKHPAYKEYYYVTLQKITVGGVDVRVPYKFLVADAEGRGGIIVDSGTTFTFMENQVYELVAGGVGEEGGGELEKQVGKNYSRVAEVENLSGLGPCFKVSDENSFTVPELAFHFKGGAKMALPVENYFSPLVDSAVCMTITTDRGGGGVRPGPAIIFGNYQQQNIYMEYDLENERLGFRKQVCNNK</sequence>
<comment type="similarity">
    <text evidence="1">Belongs to the peptidase A1 family.</text>
</comment>
<dbReference type="Gramene" id="SIN_1007779.t">
    <property type="protein sequence ID" value="SIN_1007779.t.cds1"/>
    <property type="gene ID" value="SIN_1007779"/>
</dbReference>
<feature type="signal peptide" evidence="7">
    <location>
        <begin position="1"/>
        <end position="21"/>
    </location>
</feature>
<dbReference type="Pfam" id="PF14543">
    <property type="entry name" value="TAXi_N"/>
    <property type="match status" value="1"/>
</dbReference>
<dbReference type="Gene3D" id="2.40.70.10">
    <property type="entry name" value="Acid Proteases"/>
    <property type="match status" value="2"/>
</dbReference>
<keyword evidence="7" id="KW-0732">Signal</keyword>
<dbReference type="CDD" id="cd05476">
    <property type="entry name" value="pepsin_A_like_plant"/>
    <property type="match status" value="1"/>
</dbReference>
<keyword evidence="2 10" id="KW-0645">Protease</keyword>
<dbReference type="InterPro" id="IPR051708">
    <property type="entry name" value="Plant_Aspart_Prot_A1"/>
</dbReference>
<keyword evidence="3" id="KW-0064">Aspartyl protease</keyword>
<evidence type="ECO:0000256" key="5">
    <source>
        <dbReference type="ARBA" id="ARBA00023180"/>
    </source>
</evidence>
<dbReference type="KEGG" id="sind:105161801"/>
<dbReference type="GO" id="GO:0004190">
    <property type="term" value="F:aspartic-type endopeptidase activity"/>
    <property type="evidence" value="ECO:0007669"/>
    <property type="project" value="UniProtKB-KW"/>
</dbReference>
<evidence type="ECO:0000256" key="2">
    <source>
        <dbReference type="ARBA" id="ARBA00022670"/>
    </source>
</evidence>
<keyword evidence="4" id="KW-0378">Hydrolase</keyword>
<dbReference type="InterPro" id="IPR021109">
    <property type="entry name" value="Peptidase_aspartic_dom_sf"/>
</dbReference>